<organism evidence="10 11">
    <name type="scientific">Choanephora cucurbitarum</name>
    <dbReference type="NCBI Taxonomy" id="101091"/>
    <lineage>
        <taxon>Eukaryota</taxon>
        <taxon>Fungi</taxon>
        <taxon>Fungi incertae sedis</taxon>
        <taxon>Mucoromycota</taxon>
        <taxon>Mucoromycotina</taxon>
        <taxon>Mucoromycetes</taxon>
        <taxon>Mucorales</taxon>
        <taxon>Mucorineae</taxon>
        <taxon>Choanephoraceae</taxon>
        <taxon>Choanephoroideae</taxon>
        <taxon>Choanephora</taxon>
    </lineage>
</organism>
<evidence type="ECO:0000256" key="8">
    <source>
        <dbReference type="SAM" id="MobiDB-lite"/>
    </source>
</evidence>
<dbReference type="InterPro" id="IPR001394">
    <property type="entry name" value="Peptidase_C19_UCH"/>
</dbReference>
<dbReference type="FunFam" id="3.90.70.10:FF:000119">
    <property type="entry name" value="Ubiquitin specific peptidase 36"/>
    <property type="match status" value="1"/>
</dbReference>
<sequence>MGKKNFKFNRHQGNAQNNFRDQQIKHKNRINKPSKPEPINHAIKGPLFDKSKLSCTWNFNRKIGPGFMNGQNTCFLNSVLECLTYTPALAQQLLKQEHSATCRIEGFCALCSMERHMVRCLKDEKSFSKGAAILPRYFTSNLRAISKTLRLGRQEDAHEFYMFLLSAIQKASIHGLGKLPPKVEETALVYQVFGGKLRSQVRCFSCKATSNSYEACLDLSVDLNNKANTLQMALDNFIKTDVIGNDADNRYKCDSCKQMVRAGKQMTIDELPMMLTVHLKRFAFDLHRGYMRKITTDVQFPELLNMAPYVSPEKSIKQADYQLYAVLVHYGHGCDSGHYIAYVKAPNGQWYLMDDDAVTPVSLKEVLSQRAYMLFYQQLKPQTKQPESPPVLLKKEVAAKKVLVVQKEEDKPKKRVNIVEPRVESDNPRAWTVQSSERPRRSLRGNLSPPTFGSHVNDDSVWAIQSYQEFKRKQKITNRRVFRVKLEAKKTPWLVVPHRK</sequence>
<dbReference type="PROSITE" id="PS50235">
    <property type="entry name" value="USP_3"/>
    <property type="match status" value="1"/>
</dbReference>
<dbReference type="Gene3D" id="3.90.70.10">
    <property type="entry name" value="Cysteine proteinases"/>
    <property type="match status" value="1"/>
</dbReference>
<evidence type="ECO:0000256" key="7">
    <source>
        <dbReference type="ARBA" id="ARBA00022807"/>
    </source>
</evidence>
<name>A0A1C7NIN8_9FUNG</name>
<dbReference type="InterPro" id="IPR038765">
    <property type="entry name" value="Papain-like_cys_pep_sf"/>
</dbReference>
<dbReference type="InParanoid" id="A0A1C7NIN8"/>
<comment type="catalytic activity">
    <reaction evidence="1">
        <text>Thiol-dependent hydrolysis of ester, thioester, amide, peptide and isopeptide bonds formed by the C-terminal Gly of ubiquitin (a 76-residue protein attached to proteins as an intracellular targeting signal).</text>
        <dbReference type="EC" id="3.4.19.12"/>
    </reaction>
</comment>
<dbReference type="GO" id="GO:0006508">
    <property type="term" value="P:proteolysis"/>
    <property type="evidence" value="ECO:0007669"/>
    <property type="project" value="UniProtKB-KW"/>
</dbReference>
<dbReference type="PANTHER" id="PTHR24006">
    <property type="entry name" value="UBIQUITIN CARBOXYL-TERMINAL HYDROLASE"/>
    <property type="match status" value="1"/>
</dbReference>
<dbReference type="PROSITE" id="PS00973">
    <property type="entry name" value="USP_2"/>
    <property type="match status" value="1"/>
</dbReference>
<comment type="similarity">
    <text evidence="2">Belongs to the peptidase C19 family.</text>
</comment>
<keyword evidence="7" id="KW-0788">Thiol protease</keyword>
<gene>
    <name evidence="10" type="primary">Usp36</name>
    <name evidence="10" type="ORF">A0J61_03059</name>
</gene>
<feature type="region of interest" description="Disordered" evidence="8">
    <location>
        <begin position="427"/>
        <end position="452"/>
    </location>
</feature>
<evidence type="ECO:0000256" key="5">
    <source>
        <dbReference type="ARBA" id="ARBA00022786"/>
    </source>
</evidence>
<dbReference type="InterPro" id="IPR018200">
    <property type="entry name" value="USP_CS"/>
</dbReference>
<evidence type="ECO:0000256" key="6">
    <source>
        <dbReference type="ARBA" id="ARBA00022801"/>
    </source>
</evidence>
<dbReference type="Proteomes" id="UP000093000">
    <property type="component" value="Unassembled WGS sequence"/>
</dbReference>
<feature type="compositionally biased region" description="Polar residues" evidence="8">
    <location>
        <begin position="11"/>
        <end position="21"/>
    </location>
</feature>
<evidence type="ECO:0000256" key="2">
    <source>
        <dbReference type="ARBA" id="ARBA00009085"/>
    </source>
</evidence>
<evidence type="ECO:0000256" key="4">
    <source>
        <dbReference type="ARBA" id="ARBA00022670"/>
    </source>
</evidence>
<dbReference type="GO" id="GO:0005634">
    <property type="term" value="C:nucleus"/>
    <property type="evidence" value="ECO:0007669"/>
    <property type="project" value="TreeGrafter"/>
</dbReference>
<dbReference type="OrthoDB" id="420187at2759"/>
<dbReference type="Pfam" id="PF00443">
    <property type="entry name" value="UCH"/>
    <property type="match status" value="1"/>
</dbReference>
<keyword evidence="4" id="KW-0645">Protease</keyword>
<dbReference type="SUPFAM" id="SSF54001">
    <property type="entry name" value="Cysteine proteinases"/>
    <property type="match status" value="1"/>
</dbReference>
<dbReference type="STRING" id="101091.A0A1C7NIN8"/>
<reference evidence="10 11" key="1">
    <citation type="submission" date="2016-03" db="EMBL/GenBank/DDBJ databases">
        <title>Choanephora cucurbitarum.</title>
        <authorList>
            <person name="Min B."/>
            <person name="Park H."/>
            <person name="Park J.-H."/>
            <person name="Shin H.-D."/>
            <person name="Choi I.-G."/>
        </authorList>
    </citation>
    <scope>NUCLEOTIDE SEQUENCE [LARGE SCALE GENOMIC DNA]</scope>
    <source>
        <strain evidence="10 11">KUS-F28377</strain>
    </source>
</reference>
<feature type="compositionally biased region" description="Basic residues" evidence="8">
    <location>
        <begin position="1"/>
        <end position="10"/>
    </location>
</feature>
<protein>
    <recommendedName>
        <fullName evidence="3">ubiquitinyl hydrolase 1</fullName>
        <ecNumber evidence="3">3.4.19.12</ecNumber>
    </recommendedName>
</protein>
<evidence type="ECO:0000313" key="10">
    <source>
        <dbReference type="EMBL" id="OBZ88895.1"/>
    </source>
</evidence>
<dbReference type="GO" id="GO:0016579">
    <property type="term" value="P:protein deubiquitination"/>
    <property type="evidence" value="ECO:0007669"/>
    <property type="project" value="InterPro"/>
</dbReference>
<dbReference type="GO" id="GO:0004843">
    <property type="term" value="F:cysteine-type deubiquitinase activity"/>
    <property type="evidence" value="ECO:0007669"/>
    <property type="project" value="UniProtKB-EC"/>
</dbReference>
<dbReference type="AlphaFoldDB" id="A0A1C7NIN8"/>
<dbReference type="EC" id="3.4.19.12" evidence="3"/>
<feature type="region of interest" description="Disordered" evidence="8">
    <location>
        <begin position="1"/>
        <end position="39"/>
    </location>
</feature>
<evidence type="ECO:0000259" key="9">
    <source>
        <dbReference type="PROSITE" id="PS50235"/>
    </source>
</evidence>
<accession>A0A1C7NIN8</accession>
<dbReference type="PANTHER" id="PTHR24006:SF758">
    <property type="entry name" value="UBIQUITIN CARBOXYL-TERMINAL HYDROLASE 36"/>
    <property type="match status" value="1"/>
</dbReference>
<dbReference type="InterPro" id="IPR050164">
    <property type="entry name" value="Peptidase_C19"/>
</dbReference>
<evidence type="ECO:0000256" key="3">
    <source>
        <dbReference type="ARBA" id="ARBA00012759"/>
    </source>
</evidence>
<dbReference type="InterPro" id="IPR028889">
    <property type="entry name" value="USP"/>
</dbReference>
<dbReference type="EMBL" id="LUGH01000125">
    <property type="protein sequence ID" value="OBZ88895.1"/>
    <property type="molecule type" value="Genomic_DNA"/>
</dbReference>
<dbReference type="FunCoup" id="A0A1C7NIN8">
    <property type="interactions" value="176"/>
</dbReference>
<keyword evidence="5" id="KW-0833">Ubl conjugation pathway</keyword>
<keyword evidence="6 10" id="KW-0378">Hydrolase</keyword>
<evidence type="ECO:0000313" key="11">
    <source>
        <dbReference type="Proteomes" id="UP000093000"/>
    </source>
</evidence>
<evidence type="ECO:0000256" key="1">
    <source>
        <dbReference type="ARBA" id="ARBA00000707"/>
    </source>
</evidence>
<feature type="domain" description="USP" evidence="9">
    <location>
        <begin position="65"/>
        <end position="379"/>
    </location>
</feature>
<dbReference type="GO" id="GO:0005829">
    <property type="term" value="C:cytosol"/>
    <property type="evidence" value="ECO:0007669"/>
    <property type="project" value="TreeGrafter"/>
</dbReference>
<comment type="caution">
    <text evidence="10">The sequence shown here is derived from an EMBL/GenBank/DDBJ whole genome shotgun (WGS) entry which is preliminary data.</text>
</comment>
<proteinExistence type="inferred from homology"/>
<keyword evidence="11" id="KW-1185">Reference proteome</keyword>